<feature type="compositionally biased region" description="Basic and acidic residues" evidence="1">
    <location>
        <begin position="1"/>
        <end position="10"/>
    </location>
</feature>
<accession>A0AAD7C9H6</accession>
<dbReference type="EMBL" id="JARKIE010000413">
    <property type="protein sequence ID" value="KAJ7642875.1"/>
    <property type="molecule type" value="Genomic_DNA"/>
</dbReference>
<evidence type="ECO:0000313" key="3">
    <source>
        <dbReference type="Proteomes" id="UP001221757"/>
    </source>
</evidence>
<evidence type="ECO:0000313" key="2">
    <source>
        <dbReference type="EMBL" id="KAJ7642875.1"/>
    </source>
</evidence>
<evidence type="ECO:0000256" key="1">
    <source>
        <dbReference type="SAM" id="MobiDB-lite"/>
    </source>
</evidence>
<keyword evidence="3" id="KW-1185">Reference proteome</keyword>
<gene>
    <name evidence="2" type="ORF">B0H17DRAFT_1148724</name>
</gene>
<comment type="caution">
    <text evidence="2">The sequence shown here is derived from an EMBL/GenBank/DDBJ whole genome shotgun (WGS) entry which is preliminary data.</text>
</comment>
<protein>
    <submittedName>
        <fullName evidence="2">Uncharacterized protein</fullName>
    </submittedName>
</protein>
<name>A0AAD7C9H6_MYCRO</name>
<dbReference type="Proteomes" id="UP001221757">
    <property type="component" value="Unassembled WGS sequence"/>
</dbReference>
<dbReference type="AlphaFoldDB" id="A0AAD7C9H6"/>
<sequence>MGTPETKRYTLTDAPPAIQVTTDAPVSAEGHRDSSIRRSAATRYPRSHHNDDAPTQLSAVEQGYMAAFTAVELPATQSQIDKIEDKLGVPIGKTSDAYETLNSFYTANAATISSAAGALASAVNLDVKSIENTITTFAETSAVLIKGLDALG</sequence>
<proteinExistence type="predicted"/>
<organism evidence="2 3">
    <name type="scientific">Mycena rosella</name>
    <name type="common">Pink bonnet</name>
    <name type="synonym">Agaricus rosellus</name>
    <dbReference type="NCBI Taxonomy" id="1033263"/>
    <lineage>
        <taxon>Eukaryota</taxon>
        <taxon>Fungi</taxon>
        <taxon>Dikarya</taxon>
        <taxon>Basidiomycota</taxon>
        <taxon>Agaricomycotina</taxon>
        <taxon>Agaricomycetes</taxon>
        <taxon>Agaricomycetidae</taxon>
        <taxon>Agaricales</taxon>
        <taxon>Marasmiineae</taxon>
        <taxon>Mycenaceae</taxon>
        <taxon>Mycena</taxon>
    </lineage>
</organism>
<reference evidence="2" key="1">
    <citation type="submission" date="2023-03" db="EMBL/GenBank/DDBJ databases">
        <title>Massive genome expansion in bonnet fungi (Mycena s.s.) driven by repeated elements and novel gene families across ecological guilds.</title>
        <authorList>
            <consortium name="Lawrence Berkeley National Laboratory"/>
            <person name="Harder C.B."/>
            <person name="Miyauchi S."/>
            <person name="Viragh M."/>
            <person name="Kuo A."/>
            <person name="Thoen E."/>
            <person name="Andreopoulos B."/>
            <person name="Lu D."/>
            <person name="Skrede I."/>
            <person name="Drula E."/>
            <person name="Henrissat B."/>
            <person name="Morin E."/>
            <person name="Kohler A."/>
            <person name="Barry K."/>
            <person name="LaButti K."/>
            <person name="Morin E."/>
            <person name="Salamov A."/>
            <person name="Lipzen A."/>
            <person name="Mereny Z."/>
            <person name="Hegedus B."/>
            <person name="Baldrian P."/>
            <person name="Stursova M."/>
            <person name="Weitz H."/>
            <person name="Taylor A."/>
            <person name="Grigoriev I.V."/>
            <person name="Nagy L.G."/>
            <person name="Martin F."/>
            <person name="Kauserud H."/>
        </authorList>
    </citation>
    <scope>NUCLEOTIDE SEQUENCE</scope>
    <source>
        <strain evidence="2">CBHHK067</strain>
    </source>
</reference>
<feature type="region of interest" description="Disordered" evidence="1">
    <location>
        <begin position="1"/>
        <end position="55"/>
    </location>
</feature>
<feature type="non-terminal residue" evidence="2">
    <location>
        <position position="152"/>
    </location>
</feature>